<dbReference type="SUPFAM" id="SSF54427">
    <property type="entry name" value="NTF2-like"/>
    <property type="match status" value="1"/>
</dbReference>
<organism evidence="2 3">
    <name type="scientific">Phyllobacterium phragmitis</name>
    <dbReference type="NCBI Taxonomy" id="2670329"/>
    <lineage>
        <taxon>Bacteria</taxon>
        <taxon>Pseudomonadati</taxon>
        <taxon>Pseudomonadota</taxon>
        <taxon>Alphaproteobacteria</taxon>
        <taxon>Hyphomicrobiales</taxon>
        <taxon>Phyllobacteriaceae</taxon>
        <taxon>Phyllobacterium</taxon>
    </lineage>
</organism>
<dbReference type="Pfam" id="PF12680">
    <property type="entry name" value="SnoaL_2"/>
    <property type="match status" value="1"/>
</dbReference>
<evidence type="ECO:0000313" key="2">
    <source>
        <dbReference type="EMBL" id="GAB1581939.1"/>
    </source>
</evidence>
<dbReference type="Proteomes" id="UP001628091">
    <property type="component" value="Unassembled WGS sequence"/>
</dbReference>
<evidence type="ECO:0000259" key="1">
    <source>
        <dbReference type="Pfam" id="PF12680"/>
    </source>
</evidence>
<proteinExistence type="predicted"/>
<protein>
    <recommendedName>
        <fullName evidence="1">SnoaL-like domain-containing protein</fullName>
    </recommendedName>
</protein>
<sequence>MNRCTEEVFEDHLNLRREGKLEEDLKRNYAEEVVLLTSNSNLQGHDAIRYSARKLREQLPDGHFEYVAKQVRGNFALLIWRAKSSRFDAVEGADSFVIEDGKIRLQTIHYGLVKDHSRNL</sequence>
<keyword evidence="3" id="KW-1185">Reference proteome</keyword>
<reference evidence="2 3" key="1">
    <citation type="submission" date="2024-10" db="EMBL/GenBank/DDBJ databases">
        <title>Isolation, draft genome sequencing and identification of Phyllobacterium sp. NSA23, isolated from leaf soil.</title>
        <authorList>
            <person name="Akita H."/>
        </authorList>
    </citation>
    <scope>NUCLEOTIDE SEQUENCE [LARGE SCALE GENOMIC DNA]</scope>
    <source>
        <strain evidence="2 3">NSA23</strain>
    </source>
</reference>
<dbReference type="EMBL" id="BAAFZP010000001">
    <property type="protein sequence ID" value="GAB1581939.1"/>
    <property type="molecule type" value="Genomic_DNA"/>
</dbReference>
<comment type="caution">
    <text evidence="2">The sequence shown here is derived from an EMBL/GenBank/DDBJ whole genome shotgun (WGS) entry which is preliminary data.</text>
</comment>
<name>A0ABQ0GZ48_9HYPH</name>
<dbReference type="InterPro" id="IPR032710">
    <property type="entry name" value="NTF2-like_dom_sf"/>
</dbReference>
<evidence type="ECO:0000313" key="3">
    <source>
        <dbReference type="Proteomes" id="UP001628091"/>
    </source>
</evidence>
<gene>
    <name evidence="2" type="ORF">PPNSA23_18820</name>
</gene>
<feature type="domain" description="SnoaL-like" evidence="1">
    <location>
        <begin position="19"/>
        <end position="104"/>
    </location>
</feature>
<accession>A0ABQ0GZ48</accession>
<dbReference type="Gene3D" id="3.10.450.50">
    <property type="match status" value="1"/>
</dbReference>
<dbReference type="InterPro" id="IPR037401">
    <property type="entry name" value="SnoaL-like"/>
</dbReference>